<keyword evidence="5" id="KW-0808">Transferase</keyword>
<accession>A0A517M9F3</accession>
<dbReference type="Proteomes" id="UP000320672">
    <property type="component" value="Chromosome"/>
</dbReference>
<dbReference type="PROSITE" id="PS50297">
    <property type="entry name" value="ANK_REP_REGION"/>
    <property type="match status" value="4"/>
</dbReference>
<dbReference type="Gene3D" id="1.25.40.20">
    <property type="entry name" value="Ankyrin repeat-containing domain"/>
    <property type="match status" value="1"/>
</dbReference>
<feature type="repeat" description="ANK" evidence="3">
    <location>
        <begin position="170"/>
        <end position="194"/>
    </location>
</feature>
<dbReference type="SMART" id="SM00248">
    <property type="entry name" value="ANK"/>
    <property type="match status" value="5"/>
</dbReference>
<dbReference type="GO" id="GO:0016740">
    <property type="term" value="F:transferase activity"/>
    <property type="evidence" value="ECO:0007669"/>
    <property type="project" value="UniProtKB-KW"/>
</dbReference>
<keyword evidence="1" id="KW-0677">Repeat</keyword>
<keyword evidence="2 3" id="KW-0040">ANK repeat</keyword>
<reference evidence="5 6" key="1">
    <citation type="submission" date="2019-02" db="EMBL/GenBank/DDBJ databases">
        <title>Deep-cultivation of Planctomycetes and their phenomic and genomic characterization uncovers novel biology.</title>
        <authorList>
            <person name="Wiegand S."/>
            <person name="Jogler M."/>
            <person name="Boedeker C."/>
            <person name="Pinto D."/>
            <person name="Vollmers J."/>
            <person name="Rivas-Marin E."/>
            <person name="Kohn T."/>
            <person name="Peeters S.H."/>
            <person name="Heuer A."/>
            <person name="Rast P."/>
            <person name="Oberbeckmann S."/>
            <person name="Bunk B."/>
            <person name="Jeske O."/>
            <person name="Meyerdierks A."/>
            <person name="Storesund J.E."/>
            <person name="Kallscheuer N."/>
            <person name="Luecker S."/>
            <person name="Lage O.M."/>
            <person name="Pohl T."/>
            <person name="Merkel B.J."/>
            <person name="Hornburger P."/>
            <person name="Mueller R.-W."/>
            <person name="Bruemmer F."/>
            <person name="Labrenz M."/>
            <person name="Spormann A.M."/>
            <person name="Op den Camp H."/>
            <person name="Overmann J."/>
            <person name="Amann R."/>
            <person name="Jetten M.S.M."/>
            <person name="Mascher T."/>
            <person name="Medema M.H."/>
            <person name="Devos D.P."/>
            <person name="Kaster A.-K."/>
            <person name="Ovreas L."/>
            <person name="Rohde M."/>
            <person name="Galperin M.Y."/>
            <person name="Jogler C."/>
        </authorList>
    </citation>
    <scope>NUCLEOTIDE SEQUENCE [LARGE SCALE GENOMIC DNA]</scope>
    <source>
        <strain evidence="5 6">FF011L</strain>
    </source>
</reference>
<dbReference type="AlphaFoldDB" id="A0A517M9F3"/>
<dbReference type="OrthoDB" id="262096at2"/>
<keyword evidence="6" id="KW-1185">Reference proteome</keyword>
<feature type="region of interest" description="Disordered" evidence="4">
    <location>
        <begin position="230"/>
        <end position="249"/>
    </location>
</feature>
<evidence type="ECO:0000313" key="5">
    <source>
        <dbReference type="EMBL" id="QDS91417.1"/>
    </source>
</evidence>
<evidence type="ECO:0000256" key="3">
    <source>
        <dbReference type="PROSITE-ProRule" id="PRU00023"/>
    </source>
</evidence>
<gene>
    <name evidence="5" type="primary">ankX_1</name>
    <name evidence="5" type="ORF">FF011L_01470</name>
</gene>
<dbReference type="KEGG" id="rml:FF011L_01470"/>
<dbReference type="Pfam" id="PF12796">
    <property type="entry name" value="Ank_2"/>
    <property type="match status" value="2"/>
</dbReference>
<dbReference type="InterPro" id="IPR002110">
    <property type="entry name" value="Ankyrin_rpt"/>
</dbReference>
<dbReference type="GO" id="GO:0004540">
    <property type="term" value="F:RNA nuclease activity"/>
    <property type="evidence" value="ECO:0007669"/>
    <property type="project" value="TreeGrafter"/>
</dbReference>
<dbReference type="EMBL" id="CP036262">
    <property type="protein sequence ID" value="QDS91417.1"/>
    <property type="molecule type" value="Genomic_DNA"/>
</dbReference>
<feature type="repeat" description="ANK" evidence="3">
    <location>
        <begin position="69"/>
        <end position="101"/>
    </location>
</feature>
<evidence type="ECO:0000256" key="4">
    <source>
        <dbReference type="SAM" id="MobiDB-lite"/>
    </source>
</evidence>
<protein>
    <submittedName>
        <fullName evidence="5">Phosphocholine transferase AnkX</fullName>
        <ecNumber evidence="5">2.7.1.-</ecNumber>
    </submittedName>
</protein>
<evidence type="ECO:0000256" key="2">
    <source>
        <dbReference type="ARBA" id="ARBA00023043"/>
    </source>
</evidence>
<dbReference type="GO" id="GO:0006396">
    <property type="term" value="P:RNA processing"/>
    <property type="evidence" value="ECO:0007669"/>
    <property type="project" value="TreeGrafter"/>
</dbReference>
<dbReference type="SUPFAM" id="SSF48403">
    <property type="entry name" value="Ankyrin repeat"/>
    <property type="match status" value="1"/>
</dbReference>
<feature type="repeat" description="ANK" evidence="3">
    <location>
        <begin position="102"/>
        <end position="134"/>
    </location>
</feature>
<dbReference type="RefSeq" id="WP_145349485.1">
    <property type="nucleotide sequence ID" value="NZ_CP036262.1"/>
</dbReference>
<dbReference type="GO" id="GO:0003723">
    <property type="term" value="F:RNA binding"/>
    <property type="evidence" value="ECO:0007669"/>
    <property type="project" value="TreeGrafter"/>
</dbReference>
<sequence>MLPEYELIQSIQEGRNSGIDEAISKGATVDARSLSGLTVLEVAQKYGRFNTGRELIKRGADIHQIIGQNGDTLLHRAARTGDIGFTTLLLESGADPDAVNTAGKSPLHYAANGGFQYLAHELIRAGASVDLATPAGDTALHFAAKKGHVPMIRSLLDPAADADAFAKNNTGYTPLHEAAAAGKTEAVTLLIDKSRIGSHAKATLLPRIRRAAELHGHLDTAQAILAAEASASPSSSFRSSTDDSTGIDR</sequence>
<name>A0A517M9F3_9BACT</name>
<evidence type="ECO:0000313" key="6">
    <source>
        <dbReference type="Proteomes" id="UP000320672"/>
    </source>
</evidence>
<dbReference type="PROSITE" id="PS50088">
    <property type="entry name" value="ANK_REPEAT"/>
    <property type="match status" value="4"/>
</dbReference>
<feature type="repeat" description="ANK" evidence="3">
    <location>
        <begin position="135"/>
        <end position="167"/>
    </location>
</feature>
<feature type="compositionally biased region" description="Low complexity" evidence="4">
    <location>
        <begin position="230"/>
        <end position="239"/>
    </location>
</feature>
<organism evidence="5 6">
    <name type="scientific">Roseimaritima multifibrata</name>
    <dbReference type="NCBI Taxonomy" id="1930274"/>
    <lineage>
        <taxon>Bacteria</taxon>
        <taxon>Pseudomonadati</taxon>
        <taxon>Planctomycetota</taxon>
        <taxon>Planctomycetia</taxon>
        <taxon>Pirellulales</taxon>
        <taxon>Pirellulaceae</taxon>
        <taxon>Roseimaritima</taxon>
    </lineage>
</organism>
<evidence type="ECO:0000256" key="1">
    <source>
        <dbReference type="ARBA" id="ARBA00022737"/>
    </source>
</evidence>
<dbReference type="PANTHER" id="PTHR24141">
    <property type="entry name" value="2-5A-DEPENDENT RIBONUCLEASE"/>
    <property type="match status" value="1"/>
</dbReference>
<proteinExistence type="predicted"/>
<dbReference type="InterPro" id="IPR036770">
    <property type="entry name" value="Ankyrin_rpt-contain_sf"/>
</dbReference>
<dbReference type="EC" id="2.7.1.-" evidence="5"/>
<dbReference type="PANTHER" id="PTHR24141:SF1">
    <property type="entry name" value="2-5A-DEPENDENT RIBONUCLEASE"/>
    <property type="match status" value="1"/>
</dbReference>